<dbReference type="GO" id="GO:0016757">
    <property type="term" value="F:glycosyltransferase activity"/>
    <property type="evidence" value="ECO:0007669"/>
    <property type="project" value="UniProtKB-KW"/>
</dbReference>
<accession>A0ABT8KPS5</accession>
<dbReference type="InterPro" id="IPR036866">
    <property type="entry name" value="RibonucZ/Hydroxyglut_hydro"/>
</dbReference>
<gene>
    <name evidence="15" type="primary">bla</name>
    <name evidence="15" type="ORF">QQ008_15130</name>
</gene>
<dbReference type="EC" id="3.5.2.6" evidence="6"/>
<proteinExistence type="inferred from homology"/>
<evidence type="ECO:0000313" key="16">
    <source>
        <dbReference type="Proteomes" id="UP001172082"/>
    </source>
</evidence>
<keyword evidence="15" id="KW-0328">Glycosyltransferase</keyword>
<dbReference type="PANTHER" id="PTHR42951">
    <property type="entry name" value="METALLO-BETA-LACTAMASE DOMAIN-CONTAINING"/>
    <property type="match status" value="1"/>
</dbReference>
<dbReference type="PROSITE" id="PS51257">
    <property type="entry name" value="PROKAR_LIPOPROTEIN"/>
    <property type="match status" value="1"/>
</dbReference>
<dbReference type="GO" id="GO:0008800">
    <property type="term" value="F:beta-lactamase activity"/>
    <property type="evidence" value="ECO:0007669"/>
    <property type="project" value="UniProtKB-EC"/>
</dbReference>
<keyword evidence="10 15" id="KW-0378">Hydrolase</keyword>
<dbReference type="SMART" id="SM00849">
    <property type="entry name" value="Lactamase_B"/>
    <property type="match status" value="1"/>
</dbReference>
<comment type="catalytic activity">
    <reaction evidence="1">
        <text>a beta-lactam + H2O = a substituted beta-amino acid</text>
        <dbReference type="Rhea" id="RHEA:20401"/>
        <dbReference type="ChEBI" id="CHEBI:15377"/>
        <dbReference type="ChEBI" id="CHEBI:35627"/>
        <dbReference type="ChEBI" id="CHEBI:140347"/>
        <dbReference type="EC" id="3.5.2.6"/>
    </reaction>
</comment>
<protein>
    <recommendedName>
        <fullName evidence="6">beta-lactamase</fullName>
        <ecNumber evidence="6">3.5.2.6</ecNumber>
    </recommendedName>
</protein>
<dbReference type="PANTHER" id="PTHR42951:SF4">
    <property type="entry name" value="ACYL-COENZYME A THIOESTERASE MBLAC2"/>
    <property type="match status" value="1"/>
</dbReference>
<evidence type="ECO:0000256" key="3">
    <source>
        <dbReference type="ARBA" id="ARBA00004418"/>
    </source>
</evidence>
<keyword evidence="15" id="KW-0808">Transferase</keyword>
<comment type="similarity">
    <text evidence="4">Belongs to the metallo-beta-lactamase superfamily. Class-B beta-lactamase family.</text>
</comment>
<sequence length="245" mass="27131">MKNTKTLWTLFLLALCACKSPTENAVKYESEDLKIKHLTQNTFIHISYLNTNDFGKVPCNGMVVINKGEAIVFDTPSDDVASSELIKWIQTEKKAKIKAVIATHFHIDCLGGLQAFHDNEIPSYANSLTVELAKSINEIIPQNVFAGYLELEVGGKKVISDFLGEGHTKDNVIGYFPDERVLFGGCLIKSNGAGKGNLNDANINDWPKTVKKIKAKYNEVETIIPGHGKPEDAKLLDYTIELFTN</sequence>
<dbReference type="InterPro" id="IPR058199">
    <property type="entry name" value="BlaB//VIM/IMP-1"/>
</dbReference>
<evidence type="ECO:0000256" key="5">
    <source>
        <dbReference type="ARBA" id="ARBA00011245"/>
    </source>
</evidence>
<keyword evidence="9" id="KW-0574">Periplasm</keyword>
<dbReference type="InterPro" id="IPR050855">
    <property type="entry name" value="NDM-1-like"/>
</dbReference>
<evidence type="ECO:0000313" key="15">
    <source>
        <dbReference type="EMBL" id="MDN5202721.1"/>
    </source>
</evidence>
<evidence type="ECO:0000256" key="4">
    <source>
        <dbReference type="ARBA" id="ARBA00005250"/>
    </source>
</evidence>
<dbReference type="InterPro" id="IPR001018">
    <property type="entry name" value="Beta-lactamase_class-B_CS"/>
</dbReference>
<comment type="cofactor">
    <cofactor evidence="2">
        <name>Zn(2+)</name>
        <dbReference type="ChEBI" id="CHEBI:29105"/>
    </cofactor>
</comment>
<comment type="subunit">
    <text evidence="5">Monomer.</text>
</comment>
<dbReference type="CDD" id="cd16302">
    <property type="entry name" value="CcrA-like_MBL-B1"/>
    <property type="match status" value="1"/>
</dbReference>
<keyword evidence="7" id="KW-0479">Metal-binding</keyword>
<evidence type="ECO:0000256" key="9">
    <source>
        <dbReference type="ARBA" id="ARBA00022764"/>
    </source>
</evidence>
<dbReference type="EMBL" id="JAUJEA010000005">
    <property type="protein sequence ID" value="MDN5202721.1"/>
    <property type="molecule type" value="Genomic_DNA"/>
</dbReference>
<feature type="domain" description="Metallo-beta-lactamase" evidence="14">
    <location>
        <begin position="58"/>
        <end position="227"/>
    </location>
</feature>
<evidence type="ECO:0000256" key="13">
    <source>
        <dbReference type="SAM" id="SignalP"/>
    </source>
</evidence>
<evidence type="ECO:0000256" key="6">
    <source>
        <dbReference type="ARBA" id="ARBA00012865"/>
    </source>
</evidence>
<keyword evidence="16" id="KW-1185">Reference proteome</keyword>
<evidence type="ECO:0000256" key="8">
    <source>
        <dbReference type="ARBA" id="ARBA00022729"/>
    </source>
</evidence>
<keyword evidence="12" id="KW-0046">Antibiotic resistance</keyword>
<feature type="signal peptide" evidence="13">
    <location>
        <begin position="1"/>
        <end position="25"/>
    </location>
</feature>
<evidence type="ECO:0000259" key="14">
    <source>
        <dbReference type="SMART" id="SM00849"/>
    </source>
</evidence>
<dbReference type="NCBIfam" id="NF033088">
    <property type="entry name" value="bla_subclass_B1"/>
    <property type="match status" value="1"/>
</dbReference>
<dbReference type="RefSeq" id="WP_346752743.1">
    <property type="nucleotide sequence ID" value="NZ_JAUJEA010000005.1"/>
</dbReference>
<comment type="caution">
    <text evidence="15">The sequence shown here is derived from an EMBL/GenBank/DDBJ whole genome shotgun (WGS) entry which is preliminary data.</text>
</comment>
<evidence type="ECO:0000256" key="7">
    <source>
        <dbReference type="ARBA" id="ARBA00022723"/>
    </source>
</evidence>
<dbReference type="SUPFAM" id="SSF56281">
    <property type="entry name" value="Metallo-hydrolase/oxidoreductase"/>
    <property type="match status" value="1"/>
</dbReference>
<dbReference type="PROSITE" id="PS00744">
    <property type="entry name" value="BETA_LACTAMASE_B_2"/>
    <property type="match status" value="1"/>
</dbReference>
<dbReference type="Proteomes" id="UP001172082">
    <property type="component" value="Unassembled WGS sequence"/>
</dbReference>
<evidence type="ECO:0000256" key="12">
    <source>
        <dbReference type="ARBA" id="ARBA00023251"/>
    </source>
</evidence>
<feature type="chain" id="PRO_5047138663" description="beta-lactamase" evidence="13">
    <location>
        <begin position="26"/>
        <end position="245"/>
    </location>
</feature>
<name>A0ABT8KPS5_9BACT</name>
<keyword evidence="11" id="KW-0862">Zinc</keyword>
<evidence type="ECO:0000256" key="11">
    <source>
        <dbReference type="ARBA" id="ARBA00022833"/>
    </source>
</evidence>
<dbReference type="InterPro" id="IPR001279">
    <property type="entry name" value="Metallo-B-lactamas"/>
</dbReference>
<evidence type="ECO:0000256" key="2">
    <source>
        <dbReference type="ARBA" id="ARBA00001947"/>
    </source>
</evidence>
<keyword evidence="8 13" id="KW-0732">Signal</keyword>
<reference evidence="15" key="1">
    <citation type="submission" date="2023-06" db="EMBL/GenBank/DDBJ databases">
        <title>Genomic of Parafulvivirga corallium.</title>
        <authorList>
            <person name="Wang G."/>
        </authorList>
    </citation>
    <scope>NUCLEOTIDE SEQUENCE</scope>
    <source>
        <strain evidence="15">BMA10</strain>
    </source>
</reference>
<comment type="subcellular location">
    <subcellularLocation>
        <location evidence="3">Periplasm</location>
    </subcellularLocation>
</comment>
<organism evidence="15 16">
    <name type="scientific">Splendidivirga corallicola</name>
    <dbReference type="NCBI Taxonomy" id="3051826"/>
    <lineage>
        <taxon>Bacteria</taxon>
        <taxon>Pseudomonadati</taxon>
        <taxon>Bacteroidota</taxon>
        <taxon>Cytophagia</taxon>
        <taxon>Cytophagales</taxon>
        <taxon>Splendidivirgaceae</taxon>
        <taxon>Splendidivirga</taxon>
    </lineage>
</organism>
<dbReference type="Pfam" id="PF00753">
    <property type="entry name" value="Lactamase_B"/>
    <property type="match status" value="1"/>
</dbReference>
<dbReference type="Gene3D" id="3.60.15.10">
    <property type="entry name" value="Ribonuclease Z/Hydroxyacylglutathione hydrolase-like"/>
    <property type="match status" value="1"/>
</dbReference>
<evidence type="ECO:0000256" key="1">
    <source>
        <dbReference type="ARBA" id="ARBA00001526"/>
    </source>
</evidence>
<evidence type="ECO:0000256" key="10">
    <source>
        <dbReference type="ARBA" id="ARBA00022801"/>
    </source>
</evidence>